<dbReference type="RefSeq" id="WP_303484502.1">
    <property type="nucleotide sequence ID" value="NZ_JAUOPJ010000011.1"/>
</dbReference>
<feature type="compositionally biased region" description="Basic and acidic residues" evidence="6">
    <location>
        <begin position="143"/>
        <end position="157"/>
    </location>
</feature>
<gene>
    <name evidence="5" type="primary">ureE</name>
    <name evidence="8" type="ORF">Q4494_13345</name>
</gene>
<dbReference type="SUPFAM" id="SSF69287">
    <property type="entry name" value="Urease metallochaperone UreE, N-terminal domain"/>
    <property type="match status" value="1"/>
</dbReference>
<keyword evidence="3 5" id="KW-0533">Nickel</keyword>
<dbReference type="GO" id="GO:0005737">
    <property type="term" value="C:cytoplasm"/>
    <property type="evidence" value="ECO:0007669"/>
    <property type="project" value="UniProtKB-SubCell"/>
</dbReference>
<keyword evidence="2 5" id="KW-0963">Cytoplasm</keyword>
<organism evidence="8 9">
    <name type="scientific">Celeribacter halophilus</name>
    <dbReference type="NCBI Taxonomy" id="576117"/>
    <lineage>
        <taxon>Bacteria</taxon>
        <taxon>Pseudomonadati</taxon>
        <taxon>Pseudomonadota</taxon>
        <taxon>Alphaproteobacteria</taxon>
        <taxon>Rhodobacterales</taxon>
        <taxon>Roseobacteraceae</taxon>
        <taxon>Celeribacter</taxon>
    </lineage>
</organism>
<proteinExistence type="inferred from homology"/>
<dbReference type="Gene3D" id="3.30.70.790">
    <property type="entry name" value="UreE, C-terminal domain"/>
    <property type="match status" value="1"/>
</dbReference>
<dbReference type="GO" id="GO:0051082">
    <property type="term" value="F:unfolded protein binding"/>
    <property type="evidence" value="ECO:0007669"/>
    <property type="project" value="UniProtKB-UniRule"/>
</dbReference>
<dbReference type="SMART" id="SM00988">
    <property type="entry name" value="UreE_N"/>
    <property type="match status" value="1"/>
</dbReference>
<dbReference type="InterPro" id="IPR007864">
    <property type="entry name" value="UreE_C_dom"/>
</dbReference>
<reference evidence="8" key="1">
    <citation type="submission" date="2023-07" db="EMBL/GenBank/DDBJ databases">
        <title>Genome content predicts the carbon catabolic preferences of heterotrophic bacteria.</title>
        <authorList>
            <person name="Gralka M."/>
        </authorList>
    </citation>
    <scope>NUCLEOTIDE SEQUENCE</scope>
    <source>
        <strain evidence="8">I2M02</strain>
    </source>
</reference>
<dbReference type="GO" id="GO:0016151">
    <property type="term" value="F:nickel cation binding"/>
    <property type="evidence" value="ECO:0007669"/>
    <property type="project" value="UniProtKB-UniRule"/>
</dbReference>
<dbReference type="CDD" id="cd00571">
    <property type="entry name" value="UreE"/>
    <property type="match status" value="1"/>
</dbReference>
<comment type="similarity">
    <text evidence="5">Belongs to the UreE family.</text>
</comment>
<dbReference type="InterPro" id="IPR036118">
    <property type="entry name" value="UreE_N_sf"/>
</dbReference>
<accession>A0AAW7XUH5</accession>
<name>A0AAW7XUH5_9RHOB</name>
<evidence type="ECO:0000259" key="7">
    <source>
        <dbReference type="SMART" id="SM00988"/>
    </source>
</evidence>
<dbReference type="GO" id="GO:0019627">
    <property type="term" value="P:urea metabolic process"/>
    <property type="evidence" value="ECO:0007669"/>
    <property type="project" value="InterPro"/>
</dbReference>
<evidence type="ECO:0000256" key="4">
    <source>
        <dbReference type="ARBA" id="ARBA00023186"/>
    </source>
</evidence>
<evidence type="ECO:0000256" key="2">
    <source>
        <dbReference type="ARBA" id="ARBA00022490"/>
    </source>
</evidence>
<evidence type="ECO:0000256" key="1">
    <source>
        <dbReference type="ARBA" id="ARBA00004496"/>
    </source>
</evidence>
<feature type="region of interest" description="Disordered" evidence="6">
    <location>
        <begin position="136"/>
        <end position="185"/>
    </location>
</feature>
<comment type="subcellular location">
    <subcellularLocation>
        <location evidence="1 5">Cytoplasm</location>
    </subcellularLocation>
</comment>
<evidence type="ECO:0000256" key="5">
    <source>
        <dbReference type="HAMAP-Rule" id="MF_00822"/>
    </source>
</evidence>
<dbReference type="SUPFAM" id="SSF69737">
    <property type="entry name" value="Urease metallochaperone UreE, C-terminal domain"/>
    <property type="match status" value="1"/>
</dbReference>
<dbReference type="InterPro" id="IPR004029">
    <property type="entry name" value="UreE_N"/>
</dbReference>
<feature type="domain" description="UreE urease accessory N-terminal" evidence="7">
    <location>
        <begin position="1"/>
        <end position="66"/>
    </location>
</feature>
<dbReference type="HAMAP" id="MF_00822">
    <property type="entry name" value="UreE"/>
    <property type="match status" value="1"/>
</dbReference>
<sequence>MSKKSYEICKGCGAGATDWVALTYDQRLLRRKKLTTSSGEAVFVDLPQTVSVEQGDGFACEDGSVIGVRAAEEELYAITGETVTRYAWHIGNRHTPCQIAPERLVIQRDPVLKAMLEQLGAEVTEIVAPFTPEGGAYGHGRTMGHDHGHSHSHDHDHHHEHHHDHHHDHGHDHAHAHAHTDHHHD</sequence>
<dbReference type="Pfam" id="PF05194">
    <property type="entry name" value="UreE_C"/>
    <property type="match status" value="1"/>
</dbReference>
<dbReference type="AlphaFoldDB" id="A0AAW7XUH5"/>
<evidence type="ECO:0000313" key="9">
    <source>
        <dbReference type="Proteomes" id="UP001169823"/>
    </source>
</evidence>
<keyword evidence="4 5" id="KW-0143">Chaperone</keyword>
<comment type="function">
    <text evidence="5">Involved in urease metallocenter assembly. Binds nickel. Probably functions as a nickel donor during metallocenter assembly.</text>
</comment>
<dbReference type="InterPro" id="IPR012406">
    <property type="entry name" value="UreE"/>
</dbReference>
<evidence type="ECO:0000256" key="3">
    <source>
        <dbReference type="ARBA" id="ARBA00022596"/>
    </source>
</evidence>
<dbReference type="Proteomes" id="UP001169823">
    <property type="component" value="Unassembled WGS sequence"/>
</dbReference>
<protein>
    <recommendedName>
        <fullName evidence="5">Urease accessory protein UreE</fullName>
    </recommendedName>
</protein>
<feature type="compositionally biased region" description="Basic and acidic residues" evidence="6">
    <location>
        <begin position="167"/>
        <end position="185"/>
    </location>
</feature>
<evidence type="ECO:0000313" key="8">
    <source>
        <dbReference type="EMBL" id="MDO6458068.1"/>
    </source>
</evidence>
<evidence type="ECO:0000256" key="6">
    <source>
        <dbReference type="SAM" id="MobiDB-lite"/>
    </source>
</evidence>
<comment type="caution">
    <text evidence="8">The sequence shown here is derived from an EMBL/GenBank/DDBJ whole genome shotgun (WGS) entry which is preliminary data.</text>
</comment>
<dbReference type="Pfam" id="PF02814">
    <property type="entry name" value="UreE_N"/>
    <property type="match status" value="1"/>
</dbReference>
<dbReference type="EMBL" id="JAUOPJ010000011">
    <property type="protein sequence ID" value="MDO6458068.1"/>
    <property type="molecule type" value="Genomic_DNA"/>
</dbReference>
<dbReference type="GO" id="GO:0006457">
    <property type="term" value="P:protein folding"/>
    <property type="evidence" value="ECO:0007669"/>
    <property type="project" value="InterPro"/>
</dbReference>
<dbReference type="GO" id="GO:0065003">
    <property type="term" value="P:protein-containing complex assembly"/>
    <property type="evidence" value="ECO:0007669"/>
    <property type="project" value="InterPro"/>
</dbReference>
<dbReference type="Gene3D" id="2.60.260.20">
    <property type="entry name" value="Urease metallochaperone UreE, N-terminal domain"/>
    <property type="match status" value="1"/>
</dbReference>